<name>A0A915L8R7_ROMCU</name>
<reference evidence="2" key="1">
    <citation type="submission" date="2022-11" db="UniProtKB">
        <authorList>
            <consortium name="WormBaseParasite"/>
        </authorList>
    </citation>
    <scope>IDENTIFICATION</scope>
</reference>
<accession>A0A915L8R7</accession>
<evidence type="ECO:0000313" key="1">
    <source>
        <dbReference type="Proteomes" id="UP000887565"/>
    </source>
</evidence>
<sequence length="65" mass="7596">MMDAAVGVSTSAALLEKINLEMVEKSDQQGILLLIFYEEFHTYNDERLEHAELYKNYTEDYGYLK</sequence>
<organism evidence="1 2">
    <name type="scientific">Romanomermis culicivorax</name>
    <name type="common">Nematode worm</name>
    <dbReference type="NCBI Taxonomy" id="13658"/>
    <lineage>
        <taxon>Eukaryota</taxon>
        <taxon>Metazoa</taxon>
        <taxon>Ecdysozoa</taxon>
        <taxon>Nematoda</taxon>
        <taxon>Enoplea</taxon>
        <taxon>Dorylaimia</taxon>
        <taxon>Mermithida</taxon>
        <taxon>Mermithoidea</taxon>
        <taxon>Mermithidae</taxon>
        <taxon>Romanomermis</taxon>
    </lineage>
</organism>
<proteinExistence type="predicted"/>
<dbReference type="Proteomes" id="UP000887565">
    <property type="component" value="Unplaced"/>
</dbReference>
<dbReference type="WBParaSite" id="nRc.2.0.1.t46141-RA">
    <property type="protein sequence ID" value="nRc.2.0.1.t46141-RA"/>
    <property type="gene ID" value="nRc.2.0.1.g46141"/>
</dbReference>
<protein>
    <submittedName>
        <fullName evidence="2">Uncharacterized protein</fullName>
    </submittedName>
</protein>
<dbReference type="AlphaFoldDB" id="A0A915L8R7"/>
<evidence type="ECO:0000313" key="2">
    <source>
        <dbReference type="WBParaSite" id="nRc.2.0.1.t46141-RA"/>
    </source>
</evidence>
<keyword evidence="1" id="KW-1185">Reference proteome</keyword>